<reference evidence="2 3" key="1">
    <citation type="submission" date="2021-06" db="EMBL/GenBank/DDBJ databases">
        <authorList>
            <person name="Palmer J.M."/>
        </authorList>
    </citation>
    <scope>NUCLEOTIDE SEQUENCE [LARGE SCALE GENOMIC DNA]</scope>
    <source>
        <strain evidence="2 3">GA_2019</strain>
        <tissue evidence="2">Muscle</tissue>
    </source>
</reference>
<protein>
    <submittedName>
        <fullName evidence="2">Uncharacterized protein</fullName>
    </submittedName>
</protein>
<feature type="non-terminal residue" evidence="2">
    <location>
        <position position="1"/>
    </location>
</feature>
<evidence type="ECO:0000313" key="2">
    <source>
        <dbReference type="EMBL" id="MEQ2180082.1"/>
    </source>
</evidence>
<comment type="caution">
    <text evidence="2">The sequence shown here is derived from an EMBL/GenBank/DDBJ whole genome shotgun (WGS) entry which is preliminary data.</text>
</comment>
<feature type="compositionally biased region" description="Acidic residues" evidence="1">
    <location>
        <begin position="21"/>
        <end position="40"/>
    </location>
</feature>
<feature type="region of interest" description="Disordered" evidence="1">
    <location>
        <begin position="1"/>
        <end position="71"/>
    </location>
</feature>
<organism evidence="2 3">
    <name type="scientific">Goodea atripinnis</name>
    <dbReference type="NCBI Taxonomy" id="208336"/>
    <lineage>
        <taxon>Eukaryota</taxon>
        <taxon>Metazoa</taxon>
        <taxon>Chordata</taxon>
        <taxon>Craniata</taxon>
        <taxon>Vertebrata</taxon>
        <taxon>Euteleostomi</taxon>
        <taxon>Actinopterygii</taxon>
        <taxon>Neopterygii</taxon>
        <taxon>Teleostei</taxon>
        <taxon>Neoteleostei</taxon>
        <taxon>Acanthomorphata</taxon>
        <taxon>Ovalentaria</taxon>
        <taxon>Atherinomorphae</taxon>
        <taxon>Cyprinodontiformes</taxon>
        <taxon>Goodeidae</taxon>
        <taxon>Goodea</taxon>
    </lineage>
</organism>
<evidence type="ECO:0000313" key="3">
    <source>
        <dbReference type="Proteomes" id="UP001476798"/>
    </source>
</evidence>
<sequence>DAGERWSLASRGRSSRRAAEDGEQEQEEEDEKDEEAEVEEAAERERGIGSACAPVTMTARPPRSAASVATT</sequence>
<accession>A0ABV0P9I7</accession>
<dbReference type="EMBL" id="JAHRIO010065760">
    <property type="protein sequence ID" value="MEQ2180082.1"/>
    <property type="molecule type" value="Genomic_DNA"/>
</dbReference>
<feature type="non-terminal residue" evidence="2">
    <location>
        <position position="71"/>
    </location>
</feature>
<dbReference type="Proteomes" id="UP001476798">
    <property type="component" value="Unassembled WGS sequence"/>
</dbReference>
<evidence type="ECO:0000256" key="1">
    <source>
        <dbReference type="SAM" id="MobiDB-lite"/>
    </source>
</evidence>
<gene>
    <name evidence="2" type="ORF">GOODEAATRI_032110</name>
</gene>
<name>A0ABV0P9I7_9TELE</name>
<proteinExistence type="predicted"/>
<keyword evidence="3" id="KW-1185">Reference proteome</keyword>